<evidence type="ECO:0000313" key="3">
    <source>
        <dbReference type="Proteomes" id="UP001208570"/>
    </source>
</evidence>
<feature type="compositionally biased region" description="Polar residues" evidence="1">
    <location>
        <begin position="175"/>
        <end position="184"/>
    </location>
</feature>
<reference evidence="2" key="1">
    <citation type="journal article" date="2023" name="Mol. Biol. Evol.">
        <title>Third-Generation Sequencing Reveals the Adaptive Role of the Epigenome in Three Deep-Sea Polychaetes.</title>
        <authorList>
            <person name="Perez M."/>
            <person name="Aroh O."/>
            <person name="Sun Y."/>
            <person name="Lan Y."/>
            <person name="Juniper S.K."/>
            <person name="Young C.R."/>
            <person name="Angers B."/>
            <person name="Qian P.Y."/>
        </authorList>
    </citation>
    <scope>NUCLEOTIDE SEQUENCE</scope>
    <source>
        <strain evidence="2">P08H-3</strain>
    </source>
</reference>
<accession>A0AAD9IXZ2</accession>
<dbReference type="AlphaFoldDB" id="A0AAD9IXZ2"/>
<feature type="region of interest" description="Disordered" evidence="1">
    <location>
        <begin position="264"/>
        <end position="283"/>
    </location>
</feature>
<feature type="compositionally biased region" description="Polar residues" evidence="1">
    <location>
        <begin position="205"/>
        <end position="220"/>
    </location>
</feature>
<sequence>MRMVDARVLEFPAVTICNANPIKKSALEASAANNPLLQQLMDLDGSTSTKQNIRRKRAILPMDIWISFGDQGLEYKPQKPRKSFSDAKSICINNGGKMAKIVNSEMANAFRQEGHFRHSDGSEPIWADWASGESDNLSPTKLEADCTIFTNFGIKDVVCPSLKYFVCQRKRNDPEQTSATTSSSRHPERLTIVTERISPPEDSHLSSPSLKSDPQTEYQQSTSISSSMKISRSTTVEQSENFTSSKIYTDRSIAITRKSSDSTIKSHWQSSPDTSTMTNSRSIGTHYSTITPGVASKTKDDEYHSTLLSMFTKKTVKVSTYLNRSSAVTTEKY</sequence>
<dbReference type="SUPFAM" id="SSF56436">
    <property type="entry name" value="C-type lectin-like"/>
    <property type="match status" value="1"/>
</dbReference>
<evidence type="ECO:0008006" key="4">
    <source>
        <dbReference type="Google" id="ProtNLM"/>
    </source>
</evidence>
<dbReference type="Proteomes" id="UP001208570">
    <property type="component" value="Unassembled WGS sequence"/>
</dbReference>
<organism evidence="2 3">
    <name type="scientific">Paralvinella palmiformis</name>
    <dbReference type="NCBI Taxonomy" id="53620"/>
    <lineage>
        <taxon>Eukaryota</taxon>
        <taxon>Metazoa</taxon>
        <taxon>Spiralia</taxon>
        <taxon>Lophotrochozoa</taxon>
        <taxon>Annelida</taxon>
        <taxon>Polychaeta</taxon>
        <taxon>Sedentaria</taxon>
        <taxon>Canalipalpata</taxon>
        <taxon>Terebellida</taxon>
        <taxon>Terebelliformia</taxon>
        <taxon>Alvinellidae</taxon>
        <taxon>Paralvinella</taxon>
    </lineage>
</organism>
<evidence type="ECO:0000256" key="1">
    <source>
        <dbReference type="SAM" id="MobiDB-lite"/>
    </source>
</evidence>
<protein>
    <recommendedName>
        <fullName evidence="4">C-type lectin domain-containing protein</fullName>
    </recommendedName>
</protein>
<comment type="caution">
    <text evidence="2">The sequence shown here is derived from an EMBL/GenBank/DDBJ whole genome shotgun (WGS) entry which is preliminary data.</text>
</comment>
<proteinExistence type="predicted"/>
<evidence type="ECO:0000313" key="2">
    <source>
        <dbReference type="EMBL" id="KAK2142408.1"/>
    </source>
</evidence>
<dbReference type="InterPro" id="IPR016186">
    <property type="entry name" value="C-type_lectin-like/link_sf"/>
</dbReference>
<feature type="compositionally biased region" description="Low complexity" evidence="1">
    <location>
        <begin position="221"/>
        <end position="235"/>
    </location>
</feature>
<dbReference type="EMBL" id="JAODUP010000960">
    <property type="protein sequence ID" value="KAK2142408.1"/>
    <property type="molecule type" value="Genomic_DNA"/>
</dbReference>
<keyword evidence="3" id="KW-1185">Reference proteome</keyword>
<feature type="region of interest" description="Disordered" evidence="1">
    <location>
        <begin position="173"/>
        <end position="236"/>
    </location>
</feature>
<dbReference type="InterPro" id="IPR016187">
    <property type="entry name" value="CTDL_fold"/>
</dbReference>
<dbReference type="Gene3D" id="3.10.100.10">
    <property type="entry name" value="Mannose-Binding Protein A, subunit A"/>
    <property type="match status" value="1"/>
</dbReference>
<gene>
    <name evidence="2" type="ORF">LSH36_960g00009</name>
</gene>
<name>A0AAD9IXZ2_9ANNE</name>